<evidence type="ECO:0000313" key="3">
    <source>
        <dbReference type="Proteomes" id="UP000256977"/>
    </source>
</evidence>
<organism evidence="2 3">
    <name type="scientific">Cohnella phaseoli</name>
    <dbReference type="NCBI Taxonomy" id="456490"/>
    <lineage>
        <taxon>Bacteria</taxon>
        <taxon>Bacillati</taxon>
        <taxon>Bacillota</taxon>
        <taxon>Bacilli</taxon>
        <taxon>Bacillales</taxon>
        <taxon>Paenibacillaceae</taxon>
        <taxon>Cohnella</taxon>
    </lineage>
</organism>
<dbReference type="Pfam" id="PF01177">
    <property type="entry name" value="Asp_Glu_race"/>
    <property type="match status" value="1"/>
</dbReference>
<gene>
    <name evidence="2" type="ORF">DFP98_112163</name>
</gene>
<dbReference type="EMBL" id="QRDZ01000012">
    <property type="protein sequence ID" value="RED76445.1"/>
    <property type="molecule type" value="Genomic_DNA"/>
</dbReference>
<comment type="similarity">
    <text evidence="1">Belongs to the HyuE racemase family.</text>
</comment>
<dbReference type="OrthoDB" id="978447at2"/>
<protein>
    <submittedName>
        <fullName evidence="2">Asp/Glu/hydantoin racemase</fullName>
    </submittedName>
</protein>
<sequence length="238" mass="25274">MKTVVAVYTGQGLADPLKAVFREVLPDVRLVNIIDDSLIGDVVQAGHIPPGVARRLVQYFHHGEELGADVILNTCSSVGEVAEEARKLIGVPIVKIDDAMAAKAAAAYDRVAVLATLPSTLQPTMRLIEAKAAELGRDVKLVNGLAEGAFEALTGGRPEEHDRILLETALRVAKDADAIVLAQGSMARMEKALAEETGKPVLSSPRLGVEQVRETLEKLSRGEPIERPSFGGATQVCG</sequence>
<dbReference type="InterPro" id="IPR053714">
    <property type="entry name" value="Iso_Racemase_Enz_sf"/>
</dbReference>
<accession>A0A3D9JR47</accession>
<evidence type="ECO:0000256" key="1">
    <source>
        <dbReference type="ARBA" id="ARBA00038414"/>
    </source>
</evidence>
<reference evidence="2 3" key="1">
    <citation type="submission" date="2018-07" db="EMBL/GenBank/DDBJ databases">
        <title>Genomic Encyclopedia of Type Strains, Phase III (KMG-III): the genomes of soil and plant-associated and newly described type strains.</title>
        <authorList>
            <person name="Whitman W."/>
        </authorList>
    </citation>
    <scope>NUCLEOTIDE SEQUENCE [LARGE SCALE GENOMIC DNA]</scope>
    <source>
        <strain evidence="2 3">CECT 7287</strain>
    </source>
</reference>
<dbReference type="AlphaFoldDB" id="A0A3D9JR47"/>
<dbReference type="InterPro" id="IPR015942">
    <property type="entry name" value="Asp/Glu/hydantoin_racemase"/>
</dbReference>
<keyword evidence="3" id="KW-1185">Reference proteome</keyword>
<evidence type="ECO:0000313" key="2">
    <source>
        <dbReference type="EMBL" id="RED76445.1"/>
    </source>
</evidence>
<comment type="caution">
    <text evidence="2">The sequence shown here is derived from an EMBL/GenBank/DDBJ whole genome shotgun (WGS) entry which is preliminary data.</text>
</comment>
<dbReference type="GO" id="GO:0047661">
    <property type="term" value="F:amino-acid racemase activity"/>
    <property type="evidence" value="ECO:0007669"/>
    <property type="project" value="InterPro"/>
</dbReference>
<name>A0A3D9JR47_9BACL</name>
<proteinExistence type="inferred from homology"/>
<dbReference type="Proteomes" id="UP000256977">
    <property type="component" value="Unassembled WGS sequence"/>
</dbReference>
<dbReference type="RefSeq" id="WP_116061732.1">
    <property type="nucleotide sequence ID" value="NZ_QRDZ01000012.1"/>
</dbReference>
<dbReference type="Gene3D" id="3.40.50.12500">
    <property type="match status" value="1"/>
</dbReference>